<evidence type="ECO:0000256" key="1">
    <source>
        <dbReference type="ARBA" id="ARBA00005695"/>
    </source>
</evidence>
<keyword evidence="4" id="KW-1133">Transmembrane helix</keyword>
<evidence type="ECO:0000256" key="3">
    <source>
        <dbReference type="ARBA" id="ARBA00022729"/>
    </source>
</evidence>
<dbReference type="GO" id="GO:0043190">
    <property type="term" value="C:ATP-binding cassette (ABC) transporter complex"/>
    <property type="evidence" value="ECO:0007669"/>
    <property type="project" value="InterPro"/>
</dbReference>
<keyword evidence="4" id="KW-0472">Membrane</keyword>
<evidence type="ECO:0000256" key="4">
    <source>
        <dbReference type="SAM" id="Phobius"/>
    </source>
</evidence>
<reference evidence="6 7" key="1">
    <citation type="journal article" date="2016" name="Nat. Commun.">
        <title>Thousands of microbial genomes shed light on interconnected biogeochemical processes in an aquifer system.</title>
        <authorList>
            <person name="Anantharaman K."/>
            <person name="Brown C.T."/>
            <person name="Hug L.A."/>
            <person name="Sharon I."/>
            <person name="Castelle C.J."/>
            <person name="Probst A.J."/>
            <person name="Thomas B.C."/>
            <person name="Singh A."/>
            <person name="Wilkins M.J."/>
            <person name="Karaoz U."/>
            <person name="Brodie E.L."/>
            <person name="Williams K.H."/>
            <person name="Hubbard S.S."/>
            <person name="Banfield J.F."/>
        </authorList>
    </citation>
    <scope>NUCLEOTIDE SEQUENCE [LARGE SCALE GENOMIC DNA]</scope>
</reference>
<dbReference type="Proteomes" id="UP000177419">
    <property type="component" value="Unassembled WGS sequence"/>
</dbReference>
<dbReference type="PANTHER" id="PTHR30290">
    <property type="entry name" value="PERIPLASMIC BINDING COMPONENT OF ABC TRANSPORTER"/>
    <property type="match status" value="1"/>
</dbReference>
<feature type="domain" description="Solute-binding protein family 5" evidence="5">
    <location>
        <begin position="129"/>
        <end position="499"/>
    </location>
</feature>
<keyword evidence="3" id="KW-0732">Signal</keyword>
<keyword evidence="4" id="KW-0812">Transmembrane</keyword>
<gene>
    <name evidence="6" type="ORF">A2746_00870</name>
</gene>
<dbReference type="Gene3D" id="3.40.190.10">
    <property type="entry name" value="Periplasmic binding protein-like II"/>
    <property type="match status" value="1"/>
</dbReference>
<dbReference type="InterPro" id="IPR030678">
    <property type="entry name" value="Peptide/Ni-bd"/>
</dbReference>
<dbReference type="InterPro" id="IPR000914">
    <property type="entry name" value="SBP_5_dom"/>
</dbReference>
<comment type="similarity">
    <text evidence="1">Belongs to the bacterial solute-binding protein 5 family.</text>
</comment>
<comment type="caution">
    <text evidence="6">The sequence shown here is derived from an EMBL/GenBank/DDBJ whole genome shotgun (WGS) entry which is preliminary data.</text>
</comment>
<dbReference type="PANTHER" id="PTHR30290:SF9">
    <property type="entry name" value="OLIGOPEPTIDE-BINDING PROTEIN APPA"/>
    <property type="match status" value="1"/>
</dbReference>
<sequence>MLKNDAQLDDFFNLKTGRRNGSEKESFQRAVFEKFNFNKLRFLPPLLSKKERYLLLSLVLLIFGSIIAFPFTFYYHYTTAAPADGGVFSEGLVGKPRYVNPLLSQTNDVDRDLVKLIFSGLLKYNESGKLVPDLVKSYEVSSDGLNYSVYLKEDAKWHDGAPLTASDVIFTVQTIQNADYGSPQRINWQGVETEKINEYAIMFKLKNKYAQFLNNLTVNILPGHIWQDIKPINFNLSEFNLKPVGSGPYKFKKLKKDKLGQVSSYELEANKNFYDGRPNIDSMELKFYDSEDELIEAYNKNEVSGVSSVSPQNLAKIKFKKRLNLMNLKMPRYFAVFFNQNQSSILSDKNVRLAINYGVSKENIISQVLSGNGAVVDSPMIGEVIDMPNGVKRYEYNPEQALKLLAEAGWGNPDEKGILAKKEARLNLKLTTSPWPELTATANILKEQLLKIGINLDIEVLPTPALQQAIKDRNYQMLLFGEILTPDSDPFSLWHSSQKKDPGLNLALYDNKTADTILEEARQTLNPLERMKKYDDFQKIVIDDMPAVFLYNPFYVYGQSRRIKGYETKIISTPADRFSGITDWYVETERVWK</sequence>
<evidence type="ECO:0000256" key="2">
    <source>
        <dbReference type="ARBA" id="ARBA00022448"/>
    </source>
</evidence>
<dbReference type="PIRSF" id="PIRSF002741">
    <property type="entry name" value="MppA"/>
    <property type="match status" value="1"/>
</dbReference>
<evidence type="ECO:0000313" key="6">
    <source>
        <dbReference type="EMBL" id="OGN05546.1"/>
    </source>
</evidence>
<dbReference type="Gene3D" id="3.90.76.10">
    <property type="entry name" value="Dipeptide-binding Protein, Domain 1"/>
    <property type="match status" value="1"/>
</dbReference>
<dbReference type="Gene3D" id="3.10.105.10">
    <property type="entry name" value="Dipeptide-binding Protein, Domain 3"/>
    <property type="match status" value="1"/>
</dbReference>
<dbReference type="GO" id="GO:0042597">
    <property type="term" value="C:periplasmic space"/>
    <property type="evidence" value="ECO:0007669"/>
    <property type="project" value="UniProtKB-ARBA"/>
</dbReference>
<dbReference type="EMBL" id="MGJJ01000011">
    <property type="protein sequence ID" value="OGN05546.1"/>
    <property type="molecule type" value="Genomic_DNA"/>
</dbReference>
<evidence type="ECO:0000259" key="5">
    <source>
        <dbReference type="Pfam" id="PF00496"/>
    </source>
</evidence>
<protein>
    <recommendedName>
        <fullName evidence="5">Solute-binding protein family 5 domain-containing protein</fullName>
    </recommendedName>
</protein>
<name>A0A1F8EZT5_9BACT</name>
<dbReference type="GO" id="GO:1904680">
    <property type="term" value="F:peptide transmembrane transporter activity"/>
    <property type="evidence" value="ECO:0007669"/>
    <property type="project" value="TreeGrafter"/>
</dbReference>
<proteinExistence type="inferred from homology"/>
<dbReference type="STRING" id="1802669.A2746_00870"/>
<evidence type="ECO:0000313" key="7">
    <source>
        <dbReference type="Proteomes" id="UP000177419"/>
    </source>
</evidence>
<accession>A0A1F8EZT5</accession>
<feature type="transmembrane region" description="Helical" evidence="4">
    <location>
        <begin position="53"/>
        <end position="75"/>
    </location>
</feature>
<dbReference type="Pfam" id="PF00496">
    <property type="entry name" value="SBP_bac_5"/>
    <property type="match status" value="1"/>
</dbReference>
<dbReference type="GO" id="GO:0015833">
    <property type="term" value="P:peptide transport"/>
    <property type="evidence" value="ECO:0007669"/>
    <property type="project" value="TreeGrafter"/>
</dbReference>
<dbReference type="InterPro" id="IPR039424">
    <property type="entry name" value="SBP_5"/>
</dbReference>
<organism evidence="6 7">
    <name type="scientific">Candidatus Yanofskybacteria bacterium RIFCSPHIGHO2_01_FULL_44_22</name>
    <dbReference type="NCBI Taxonomy" id="1802669"/>
    <lineage>
        <taxon>Bacteria</taxon>
        <taxon>Candidatus Yanofskyibacteriota</taxon>
    </lineage>
</organism>
<keyword evidence="2" id="KW-0813">Transport</keyword>
<dbReference type="SUPFAM" id="SSF53850">
    <property type="entry name" value="Periplasmic binding protein-like II"/>
    <property type="match status" value="1"/>
</dbReference>
<dbReference type="AlphaFoldDB" id="A0A1F8EZT5"/>